<dbReference type="Pfam" id="PF00092">
    <property type="entry name" value="VWA"/>
    <property type="match status" value="1"/>
</dbReference>
<name>A0A918RZ26_9GAMM</name>
<reference evidence="2" key="2">
    <citation type="submission" date="2020-09" db="EMBL/GenBank/DDBJ databases">
        <authorList>
            <person name="Sun Q."/>
            <person name="Kim S."/>
        </authorList>
    </citation>
    <scope>NUCLEOTIDE SEQUENCE</scope>
    <source>
        <strain evidence="2">KCTC 12711</strain>
    </source>
</reference>
<dbReference type="InterPro" id="IPR002035">
    <property type="entry name" value="VWF_A"/>
</dbReference>
<feature type="domain" description="VWFA" evidence="1">
    <location>
        <begin position="18"/>
        <end position="201"/>
    </location>
</feature>
<gene>
    <name evidence="2" type="ORF">GCM10008090_27540</name>
</gene>
<organism evidence="2 3">
    <name type="scientific">Arenicella chitinivorans</name>
    <dbReference type="NCBI Taxonomy" id="1329800"/>
    <lineage>
        <taxon>Bacteria</taxon>
        <taxon>Pseudomonadati</taxon>
        <taxon>Pseudomonadota</taxon>
        <taxon>Gammaproteobacteria</taxon>
        <taxon>Arenicellales</taxon>
        <taxon>Arenicellaceae</taxon>
        <taxon>Arenicella</taxon>
    </lineage>
</organism>
<dbReference type="SMART" id="SM00327">
    <property type="entry name" value="VWA"/>
    <property type="match status" value="1"/>
</dbReference>
<dbReference type="InterPro" id="IPR036465">
    <property type="entry name" value="vWFA_dom_sf"/>
</dbReference>
<accession>A0A918RZ26</accession>
<dbReference type="InterPro" id="IPR051266">
    <property type="entry name" value="CLCR"/>
</dbReference>
<dbReference type="Gene3D" id="3.40.50.410">
    <property type="entry name" value="von Willebrand factor, type A domain"/>
    <property type="match status" value="1"/>
</dbReference>
<evidence type="ECO:0000313" key="3">
    <source>
        <dbReference type="Proteomes" id="UP000614811"/>
    </source>
</evidence>
<sequence>MLTLLQAQGSENAVDRAQMMVVLDASGSMWGQVDGRPKIELVREAFGALVDDWEAQPVDAGLIVYGHRTKGDCRDIQIIAQPGPVDAAQLKQSVAQLNPKGKTPLGDAVRMAAEQLKLTEQKATVILLSDGRETCDADPCKVGLELEETGVDFTAHVIGLDIEKEQDKRQLKCLADNTGGKYIDVHSARELNDAFSTKSDLLSSSPRLQVLATATDLEIPLTEITWTITHHEQAKDLVTQSTTLDLVDWLGDSLVAGEYTLHAKSGSYAGSIQFTYPISRESMSLTLTREIPPSRLIVADTVTASSAFEVQWEGYGGTTDAIAVVNIGDPFNSHLGQTGVRDRSPLTLIAPAAPGEYELIYVFDAYGQARVDARVPIKVKPAQFGFEVLTEIRAGQQLEIRWTGPGAQGDLIAIGPRTQKTDDHLYVNWVSEGNPITLTSADQPGEYELRYYNDRYDILFSKPIIVAP</sequence>
<protein>
    <recommendedName>
        <fullName evidence="1">VWFA domain-containing protein</fullName>
    </recommendedName>
</protein>
<reference evidence="2" key="1">
    <citation type="journal article" date="2014" name="Int. J. Syst. Evol. Microbiol.">
        <title>Complete genome sequence of Corynebacterium casei LMG S-19264T (=DSM 44701T), isolated from a smear-ripened cheese.</title>
        <authorList>
            <consortium name="US DOE Joint Genome Institute (JGI-PGF)"/>
            <person name="Walter F."/>
            <person name="Albersmeier A."/>
            <person name="Kalinowski J."/>
            <person name="Ruckert C."/>
        </authorList>
    </citation>
    <scope>NUCLEOTIDE SEQUENCE</scope>
    <source>
        <strain evidence="2">KCTC 12711</strain>
    </source>
</reference>
<evidence type="ECO:0000313" key="2">
    <source>
        <dbReference type="EMBL" id="GHA16227.1"/>
    </source>
</evidence>
<comment type="caution">
    <text evidence="2">The sequence shown here is derived from an EMBL/GenBank/DDBJ whole genome shotgun (WGS) entry which is preliminary data.</text>
</comment>
<keyword evidence="3" id="KW-1185">Reference proteome</keyword>
<dbReference type="EMBL" id="BMXA01000005">
    <property type="protein sequence ID" value="GHA16227.1"/>
    <property type="molecule type" value="Genomic_DNA"/>
</dbReference>
<dbReference type="PROSITE" id="PS50234">
    <property type="entry name" value="VWFA"/>
    <property type="match status" value="1"/>
</dbReference>
<proteinExistence type="predicted"/>
<dbReference type="SUPFAM" id="SSF53300">
    <property type="entry name" value="vWA-like"/>
    <property type="match status" value="1"/>
</dbReference>
<dbReference type="AlphaFoldDB" id="A0A918RZ26"/>
<dbReference type="PANTHER" id="PTHR10579:SF43">
    <property type="entry name" value="ZINC FINGER (C3HC4-TYPE RING FINGER) FAMILY PROTEIN"/>
    <property type="match status" value="1"/>
</dbReference>
<dbReference type="PANTHER" id="PTHR10579">
    <property type="entry name" value="CALCIUM-ACTIVATED CHLORIDE CHANNEL REGULATOR"/>
    <property type="match status" value="1"/>
</dbReference>
<dbReference type="Proteomes" id="UP000614811">
    <property type="component" value="Unassembled WGS sequence"/>
</dbReference>
<evidence type="ECO:0000259" key="1">
    <source>
        <dbReference type="PROSITE" id="PS50234"/>
    </source>
</evidence>